<dbReference type="InterPro" id="IPR028082">
    <property type="entry name" value="Peripla_BP_I"/>
</dbReference>
<feature type="transmembrane region" description="Helical" evidence="10">
    <location>
        <begin position="532"/>
        <end position="552"/>
    </location>
</feature>
<keyword evidence="11" id="KW-0732">Signal</keyword>
<dbReference type="Pfam" id="PF00003">
    <property type="entry name" value="7tm_3"/>
    <property type="match status" value="1"/>
</dbReference>
<feature type="region of interest" description="Disordered" evidence="9">
    <location>
        <begin position="720"/>
        <end position="767"/>
    </location>
</feature>
<accession>A0A1X7UC88</accession>
<sequence length="767" mass="84835">MRSSSLQTLHLLLLLSFLCIPYNVNSANLVRFAVMASNRPDLNNTRTVLSAVDDAVGFVNDNLLSDGVSLMHSTILTDCYNLSEAEQVVASLPQTSPPTVALLGGGCSLVTGHIANVTKIPIISYYSTSPSLNDSFPLLFTLRPSDSLIPPALARIFKEFGWSQVALATQTVSQYNKLHQILDEVFQSSDIDISQHSIFSYPLGSDLPGIDKFLESQSHIFFLNCDPKISLLILCQAYKKGLYYPNYMWITLGWYPPSWWDITPTDCSTSQLKRVLHRSFSISSIRSVSDDHSIESYVFDGVHALALAVNRTIEANKSIIDEGSALIQELPQVLKDLEFNGLTGKVDFKSKEDNSTVLIVQYRRDSSNDLMQTNVAYYDIRQSIFKYMNNTTATDVFPDGIPPDGTPIKIVNTVHIGITVIIITMQVIGFSMLIICLLFNILFRNRKIVKLNSPNLNYIIITGVTVMMVGLTFYYLPLQSKPALRVICTIRRICSTLGHFVAFTVALVKTWRVHYIFRSPSMKKKAPSDSKLFLVALVIVALESLLSIALLVPDVVYSPVGTTIDRERTSTVNEQGVSVMYCIADCGTTNFYLTWVVLTVIVSFISHAVAVTLAFRIRSIEVDAINDYKYTSAIVYTSTVLLILLVAVIFALNDYVNVFVFCVTLLVFGEGLVFLSLTFIPKMIALYKDPKGDKIFSHQTGIGAASCHVQSVDNGKDKITPLSPSTPAASHNAASDLSSENELNSIQPQTLTGQSSEMTAVPTRKRE</sequence>
<evidence type="ECO:0000313" key="13">
    <source>
        <dbReference type="EnsemblMetazoa" id="Aqu2.1.25564_001"/>
    </source>
</evidence>
<dbReference type="InParanoid" id="A0A1X7UC88"/>
<keyword evidence="4" id="KW-0297">G-protein coupled receptor</keyword>
<evidence type="ECO:0000256" key="1">
    <source>
        <dbReference type="ARBA" id="ARBA00004141"/>
    </source>
</evidence>
<dbReference type="PANTHER" id="PTHR10519:SF20">
    <property type="entry name" value="G-PROTEIN COUPLED RECEPTOR 156-RELATED"/>
    <property type="match status" value="1"/>
</dbReference>
<feature type="domain" description="G-protein coupled receptors family 3 profile" evidence="12">
    <location>
        <begin position="418"/>
        <end position="691"/>
    </location>
</feature>
<keyword evidence="7" id="KW-0325">Glycoprotein</keyword>
<protein>
    <recommendedName>
        <fullName evidence="12">G-protein coupled receptors family 3 profile domain-containing protein</fullName>
    </recommendedName>
</protein>
<dbReference type="OrthoDB" id="17569at2759"/>
<keyword evidence="2 10" id="KW-0812">Transmembrane</keyword>
<dbReference type="InterPro" id="IPR002455">
    <property type="entry name" value="GPCR3_GABA-B"/>
</dbReference>
<dbReference type="GO" id="GO:0038039">
    <property type="term" value="C:G protein-coupled receptor heterodimeric complex"/>
    <property type="evidence" value="ECO:0007669"/>
    <property type="project" value="TreeGrafter"/>
</dbReference>
<feature type="signal peptide" evidence="11">
    <location>
        <begin position="1"/>
        <end position="26"/>
    </location>
</feature>
<evidence type="ECO:0000256" key="2">
    <source>
        <dbReference type="ARBA" id="ARBA00022692"/>
    </source>
</evidence>
<evidence type="ECO:0000256" key="5">
    <source>
        <dbReference type="ARBA" id="ARBA00023136"/>
    </source>
</evidence>
<dbReference type="PRINTS" id="PR01176">
    <property type="entry name" value="GABABRECEPTR"/>
</dbReference>
<feature type="transmembrane region" description="Helical" evidence="10">
    <location>
        <begin position="658"/>
        <end position="680"/>
    </location>
</feature>
<dbReference type="Pfam" id="PF01094">
    <property type="entry name" value="ANF_receptor"/>
    <property type="match status" value="1"/>
</dbReference>
<dbReference type="GO" id="GO:0007214">
    <property type="term" value="P:gamma-aminobutyric acid signaling pathway"/>
    <property type="evidence" value="ECO:0007669"/>
    <property type="project" value="TreeGrafter"/>
</dbReference>
<evidence type="ECO:0000256" key="9">
    <source>
        <dbReference type="SAM" id="MobiDB-lite"/>
    </source>
</evidence>
<feature type="compositionally biased region" description="Polar residues" evidence="9">
    <location>
        <begin position="722"/>
        <end position="758"/>
    </location>
</feature>
<evidence type="ECO:0000256" key="6">
    <source>
        <dbReference type="ARBA" id="ARBA00023170"/>
    </source>
</evidence>
<keyword evidence="6" id="KW-0675">Receptor</keyword>
<evidence type="ECO:0000256" key="4">
    <source>
        <dbReference type="ARBA" id="ARBA00023040"/>
    </source>
</evidence>
<feature type="transmembrane region" description="Helical" evidence="10">
    <location>
        <begin position="455"/>
        <end position="477"/>
    </location>
</feature>
<dbReference type="Gene3D" id="3.40.50.2300">
    <property type="match status" value="1"/>
</dbReference>
<feature type="transmembrane region" description="Helical" evidence="10">
    <location>
        <begin position="489"/>
        <end position="511"/>
    </location>
</feature>
<evidence type="ECO:0000256" key="11">
    <source>
        <dbReference type="SAM" id="SignalP"/>
    </source>
</evidence>
<feature type="transmembrane region" description="Helical" evidence="10">
    <location>
        <begin position="592"/>
        <end position="613"/>
    </location>
</feature>
<evidence type="ECO:0000256" key="7">
    <source>
        <dbReference type="ARBA" id="ARBA00023180"/>
    </source>
</evidence>
<dbReference type="AlphaFoldDB" id="A0A1X7UC88"/>
<proteinExistence type="predicted"/>
<dbReference type="EnsemblMetazoa" id="Aqu2.1.25564_001">
    <property type="protein sequence ID" value="Aqu2.1.25564_001"/>
    <property type="gene ID" value="Aqu2.1.25564"/>
</dbReference>
<feature type="chain" id="PRO_5012168757" description="G-protein coupled receptors family 3 profile domain-containing protein" evidence="11">
    <location>
        <begin position="27"/>
        <end position="767"/>
    </location>
</feature>
<reference evidence="13" key="1">
    <citation type="submission" date="2017-05" db="UniProtKB">
        <authorList>
            <consortium name="EnsemblMetazoa"/>
        </authorList>
    </citation>
    <scope>IDENTIFICATION</scope>
</reference>
<feature type="transmembrane region" description="Helical" evidence="10">
    <location>
        <begin position="416"/>
        <end position="443"/>
    </location>
</feature>
<organism evidence="13">
    <name type="scientific">Amphimedon queenslandica</name>
    <name type="common">Sponge</name>
    <dbReference type="NCBI Taxonomy" id="400682"/>
    <lineage>
        <taxon>Eukaryota</taxon>
        <taxon>Metazoa</taxon>
        <taxon>Porifera</taxon>
        <taxon>Demospongiae</taxon>
        <taxon>Heteroscleromorpha</taxon>
        <taxon>Haplosclerida</taxon>
        <taxon>Niphatidae</taxon>
        <taxon>Amphimedon</taxon>
    </lineage>
</organism>
<evidence type="ECO:0000256" key="3">
    <source>
        <dbReference type="ARBA" id="ARBA00022989"/>
    </source>
</evidence>
<feature type="transmembrane region" description="Helical" evidence="10">
    <location>
        <begin position="633"/>
        <end position="652"/>
    </location>
</feature>
<keyword evidence="8" id="KW-0807">Transducer</keyword>
<evidence type="ECO:0000259" key="12">
    <source>
        <dbReference type="PROSITE" id="PS50259"/>
    </source>
</evidence>
<comment type="subcellular location">
    <subcellularLocation>
        <location evidence="1">Membrane</location>
        <topology evidence="1">Multi-pass membrane protein</topology>
    </subcellularLocation>
</comment>
<keyword evidence="5 10" id="KW-0472">Membrane</keyword>
<dbReference type="PROSITE" id="PS50259">
    <property type="entry name" value="G_PROTEIN_RECEP_F3_4"/>
    <property type="match status" value="1"/>
</dbReference>
<keyword evidence="3 10" id="KW-1133">Transmembrane helix</keyword>
<dbReference type="InterPro" id="IPR017978">
    <property type="entry name" value="GPCR_3_C"/>
</dbReference>
<evidence type="ECO:0000256" key="8">
    <source>
        <dbReference type="ARBA" id="ARBA00023224"/>
    </source>
</evidence>
<evidence type="ECO:0000256" key="10">
    <source>
        <dbReference type="SAM" id="Phobius"/>
    </source>
</evidence>
<dbReference type="SUPFAM" id="SSF53822">
    <property type="entry name" value="Periplasmic binding protein-like I"/>
    <property type="match status" value="1"/>
</dbReference>
<dbReference type="PANTHER" id="PTHR10519">
    <property type="entry name" value="GABA-B RECEPTOR"/>
    <property type="match status" value="1"/>
</dbReference>
<dbReference type="InterPro" id="IPR001828">
    <property type="entry name" value="ANF_lig-bd_rcpt"/>
</dbReference>
<dbReference type="GO" id="GO:0004965">
    <property type="term" value="F:G protein-coupled GABA receptor activity"/>
    <property type="evidence" value="ECO:0007669"/>
    <property type="project" value="InterPro"/>
</dbReference>
<name>A0A1X7UC88_AMPQE</name>